<keyword evidence="1" id="KW-0472">Membrane</keyword>
<accession>A0A2T0LAE0</accession>
<feature type="transmembrane region" description="Helical" evidence="1">
    <location>
        <begin position="6"/>
        <end position="25"/>
    </location>
</feature>
<keyword evidence="1" id="KW-0812">Transmembrane</keyword>
<dbReference type="Proteomes" id="UP000237797">
    <property type="component" value="Unassembled WGS sequence"/>
</dbReference>
<dbReference type="EMBL" id="PVNE01000055">
    <property type="protein sequence ID" value="PRX38508.1"/>
    <property type="molecule type" value="Genomic_DNA"/>
</dbReference>
<comment type="caution">
    <text evidence="2">The sequence shown here is derived from an EMBL/GenBank/DDBJ whole genome shotgun (WGS) entry which is preliminary data.</text>
</comment>
<name>A0A2T0LAE0_9BACL</name>
<evidence type="ECO:0000256" key="1">
    <source>
        <dbReference type="SAM" id="Phobius"/>
    </source>
</evidence>
<organism evidence="2 3">
    <name type="scientific">Planifilum fimeticola</name>
    <dbReference type="NCBI Taxonomy" id="201975"/>
    <lineage>
        <taxon>Bacteria</taxon>
        <taxon>Bacillati</taxon>
        <taxon>Bacillota</taxon>
        <taxon>Bacilli</taxon>
        <taxon>Bacillales</taxon>
        <taxon>Thermoactinomycetaceae</taxon>
        <taxon>Planifilum</taxon>
    </lineage>
</organism>
<dbReference type="AlphaFoldDB" id="A0A2T0LAE0"/>
<proteinExistence type="predicted"/>
<gene>
    <name evidence="2" type="ORF">CLV97_1555</name>
</gene>
<protein>
    <submittedName>
        <fullName evidence="2">Uncharacterized protein</fullName>
    </submittedName>
</protein>
<reference evidence="2 3" key="1">
    <citation type="submission" date="2018-03" db="EMBL/GenBank/DDBJ databases">
        <title>Genomic Encyclopedia of Archaeal and Bacterial Type Strains, Phase II (KMG-II): from individual species to whole genera.</title>
        <authorList>
            <person name="Goeker M."/>
        </authorList>
    </citation>
    <scope>NUCLEOTIDE SEQUENCE [LARGE SCALE GENOMIC DNA]</scope>
    <source>
        <strain evidence="2 3">DSM 44946</strain>
    </source>
</reference>
<keyword evidence="3" id="KW-1185">Reference proteome</keyword>
<evidence type="ECO:0000313" key="2">
    <source>
        <dbReference type="EMBL" id="PRX38508.1"/>
    </source>
</evidence>
<sequence>MVKKLLILGIIIAVLVVVYFTLYFIDVSGQILKVDWQKVVVNTIEEYGFTEEQLVKREIDPKQAKDIVNHPNHYRHVNFVFRLNNDSAWAAVGDIQIEAHLPEEAKERLVWMEGNLFMSYVGTVDNRPDGLTAIFKMKEGDTETDLIEICKQIHFTLTGKKLGLIDHGSISVPIQYRGD</sequence>
<keyword evidence="1" id="KW-1133">Transmembrane helix</keyword>
<evidence type="ECO:0000313" key="3">
    <source>
        <dbReference type="Proteomes" id="UP000237797"/>
    </source>
</evidence>